<keyword evidence="1" id="KW-0812">Transmembrane</keyword>
<evidence type="ECO:0000313" key="3">
    <source>
        <dbReference type="Proteomes" id="UP000823914"/>
    </source>
</evidence>
<protein>
    <submittedName>
        <fullName evidence="2">Uncharacterized protein</fullName>
    </submittedName>
</protein>
<proteinExistence type="predicted"/>
<keyword evidence="1" id="KW-0472">Membrane</keyword>
<reference evidence="2" key="2">
    <citation type="submission" date="2021-04" db="EMBL/GenBank/DDBJ databases">
        <authorList>
            <person name="Gilroy R."/>
        </authorList>
    </citation>
    <scope>NUCLEOTIDE SEQUENCE</scope>
    <source>
        <strain evidence="2">Gambia15-2214</strain>
    </source>
</reference>
<feature type="transmembrane region" description="Helical" evidence="1">
    <location>
        <begin position="211"/>
        <end position="231"/>
    </location>
</feature>
<dbReference type="Proteomes" id="UP000823914">
    <property type="component" value="Unassembled WGS sequence"/>
</dbReference>
<dbReference type="EMBL" id="JAHLFV010000215">
    <property type="protein sequence ID" value="MBU3850759.1"/>
    <property type="molecule type" value="Genomic_DNA"/>
</dbReference>
<keyword evidence="1" id="KW-1133">Transmembrane helix</keyword>
<reference evidence="2" key="1">
    <citation type="journal article" date="2021" name="PeerJ">
        <title>Extensive microbial diversity within the chicken gut microbiome revealed by metagenomics and culture.</title>
        <authorList>
            <person name="Gilroy R."/>
            <person name="Ravi A."/>
            <person name="Getino M."/>
            <person name="Pursley I."/>
            <person name="Horton D.L."/>
            <person name="Alikhan N.F."/>
            <person name="Baker D."/>
            <person name="Gharbi K."/>
            <person name="Hall N."/>
            <person name="Watson M."/>
            <person name="Adriaenssens E.M."/>
            <person name="Foster-Nyarko E."/>
            <person name="Jarju S."/>
            <person name="Secka A."/>
            <person name="Antonio M."/>
            <person name="Oren A."/>
            <person name="Chaudhuri R.R."/>
            <person name="La Ragione R."/>
            <person name="Hildebrand F."/>
            <person name="Pallen M.J."/>
        </authorList>
    </citation>
    <scope>NUCLEOTIDE SEQUENCE</scope>
    <source>
        <strain evidence="2">Gambia15-2214</strain>
    </source>
</reference>
<evidence type="ECO:0000313" key="2">
    <source>
        <dbReference type="EMBL" id="MBU3850759.1"/>
    </source>
</evidence>
<comment type="caution">
    <text evidence="2">The sequence shown here is derived from an EMBL/GenBank/DDBJ whole genome shotgun (WGS) entry which is preliminary data.</text>
</comment>
<gene>
    <name evidence="2" type="ORF">IAA16_09355</name>
</gene>
<dbReference type="AlphaFoldDB" id="A0A9E2P045"/>
<organism evidence="2 3">
    <name type="scientific">Candidatus Treponema excrementipullorum</name>
    <dbReference type="NCBI Taxonomy" id="2838768"/>
    <lineage>
        <taxon>Bacteria</taxon>
        <taxon>Pseudomonadati</taxon>
        <taxon>Spirochaetota</taxon>
        <taxon>Spirochaetia</taxon>
        <taxon>Spirochaetales</taxon>
        <taxon>Treponemataceae</taxon>
        <taxon>Treponema</taxon>
    </lineage>
</organism>
<accession>A0A9E2P045</accession>
<name>A0A9E2P045_9SPIR</name>
<evidence type="ECO:0000256" key="1">
    <source>
        <dbReference type="SAM" id="Phobius"/>
    </source>
</evidence>
<sequence length="367" mass="40473">MKKSILCVIFTVIISLFAVGDFLFAETQSAGTASPEGSSLETEKQGAITIVEPVEVTLLPKEVYIGDTAEYRCVIQPAIDLLPADTDKVSLTVTDDIRSLLKKSSAAYSIFSENTEKVAVVKSLELQKTENGYVLHIYFTPWVPGELSLGTVDVSVFPEIATYLKIGGNTGEQATVLVTLPPVHISYLSEKLGEWELKPSAAPILFPGSIYVIYGMIILCIVFLILAIILLTHLKQIKTFASQLSVNVRLAKNYKSAKKMLKKLKKVELSEGEFAATLEGIIRRYLEGRFKHPFTAAAASEVELLFDTIFVGLLSPEQSDIVEGIAGILYRCDYVRYAPDSHLETGENLSLIGRTEDYIDFMEKEGR</sequence>